<evidence type="ECO:0000256" key="7">
    <source>
        <dbReference type="ARBA" id="ARBA00023237"/>
    </source>
</evidence>
<dbReference type="AlphaFoldDB" id="A0A1C2DN60"/>
<evidence type="ECO:0000256" key="8">
    <source>
        <dbReference type="SAM" id="SignalP"/>
    </source>
</evidence>
<evidence type="ECO:0000256" key="4">
    <source>
        <dbReference type="ARBA" id="ARBA00022692"/>
    </source>
</evidence>
<keyword evidence="3" id="KW-1134">Transmembrane beta strand</keyword>
<dbReference type="RefSeq" id="WP_024926331.1">
    <property type="nucleotide sequence ID" value="NZ_MDEO01000033.1"/>
</dbReference>
<comment type="subcellular location">
    <subcellularLocation>
        <location evidence="1">Cell outer membrane</location>
        <topology evidence="1">Multi-pass membrane protein</topology>
    </subcellularLocation>
</comment>
<dbReference type="PANTHER" id="PTHR35093:SF8">
    <property type="entry name" value="OUTER MEMBRANE PROTEIN NMB0088-RELATED"/>
    <property type="match status" value="1"/>
</dbReference>
<keyword evidence="7" id="KW-0998">Cell outer membrane</keyword>
<dbReference type="OrthoDB" id="6679728at2"/>
<dbReference type="SUPFAM" id="SSF56935">
    <property type="entry name" value="Porins"/>
    <property type="match status" value="1"/>
</dbReference>
<comment type="caution">
    <text evidence="9">The sequence shown here is derived from an EMBL/GenBank/DDBJ whole genome shotgun (WGS) entry which is preliminary data.</text>
</comment>
<evidence type="ECO:0000313" key="9">
    <source>
        <dbReference type="EMBL" id="OCX16208.1"/>
    </source>
</evidence>
<dbReference type="Pfam" id="PF03349">
    <property type="entry name" value="Toluene_X"/>
    <property type="match status" value="1"/>
</dbReference>
<dbReference type="GO" id="GO:0009279">
    <property type="term" value="C:cell outer membrane"/>
    <property type="evidence" value="ECO:0007669"/>
    <property type="project" value="UniProtKB-SubCell"/>
</dbReference>
<evidence type="ECO:0000256" key="3">
    <source>
        <dbReference type="ARBA" id="ARBA00022452"/>
    </source>
</evidence>
<dbReference type="Proteomes" id="UP000094412">
    <property type="component" value="Unassembled WGS sequence"/>
</dbReference>
<dbReference type="PANTHER" id="PTHR35093">
    <property type="entry name" value="OUTER MEMBRANE PROTEIN NMB0088-RELATED"/>
    <property type="match status" value="1"/>
</dbReference>
<evidence type="ECO:0000256" key="1">
    <source>
        <dbReference type="ARBA" id="ARBA00004571"/>
    </source>
</evidence>
<organism evidence="9 10">
    <name type="scientific">Mesorhizobium hungaricum</name>
    <dbReference type="NCBI Taxonomy" id="1566387"/>
    <lineage>
        <taxon>Bacteria</taxon>
        <taxon>Pseudomonadati</taxon>
        <taxon>Pseudomonadota</taxon>
        <taxon>Alphaproteobacteria</taxon>
        <taxon>Hyphomicrobiales</taxon>
        <taxon>Phyllobacteriaceae</taxon>
        <taxon>Mesorhizobium</taxon>
    </lineage>
</organism>
<protein>
    <recommendedName>
        <fullName evidence="11">Aromatic hydrocarbon degradation protein</fullName>
    </recommendedName>
</protein>
<evidence type="ECO:0000256" key="2">
    <source>
        <dbReference type="ARBA" id="ARBA00008163"/>
    </source>
</evidence>
<comment type="similarity">
    <text evidence="2">Belongs to the OmpP1/FadL family.</text>
</comment>
<accession>A0A1C2DN60</accession>
<dbReference type="EMBL" id="MDEO01000033">
    <property type="protein sequence ID" value="OCX16208.1"/>
    <property type="molecule type" value="Genomic_DNA"/>
</dbReference>
<feature type="signal peptide" evidence="8">
    <location>
        <begin position="1"/>
        <end position="25"/>
    </location>
</feature>
<proteinExistence type="inferred from homology"/>
<keyword evidence="5 8" id="KW-0732">Signal</keyword>
<evidence type="ECO:0008006" key="11">
    <source>
        <dbReference type="Google" id="ProtNLM"/>
    </source>
</evidence>
<name>A0A1C2DN60_9HYPH</name>
<reference evidence="9 10" key="1">
    <citation type="submission" date="2016-08" db="EMBL/GenBank/DDBJ databases">
        <title>Whole genome sequence of Mesorhizobium sp. strain UASWS1009 isolated from industrial sewage.</title>
        <authorList>
            <person name="Crovadore J."/>
            <person name="Calmin G."/>
            <person name="Chablais R."/>
            <person name="Cochard B."/>
            <person name="Lefort F."/>
        </authorList>
    </citation>
    <scope>NUCLEOTIDE SEQUENCE [LARGE SCALE GENOMIC DNA]</scope>
    <source>
        <strain evidence="9 10">UASWS1009</strain>
    </source>
</reference>
<dbReference type="InterPro" id="IPR005017">
    <property type="entry name" value="OMPP1/FadL/TodX"/>
</dbReference>
<sequence>MINLRFKALLGAGCISVAMMGGAQAGGFSRGSADTDIIFEPGNFNMRSSVTYVSPTRKFNKNGNPRLIGTNYAEDYIIPSFAAKFNLTDNLRCAGTLVNNNGGNARYASPTLSGKISEEFTTYESALTCGLGFDAGQGKFWLLGGGFMEKFEYNRVNSYAALGMGNATLNLDGQKYGFRIGAAYEIPDIALRAQLMYRSGTKYGADGNLNAPAGVLFAATAGTPLQAQFARIIAASPLGKNTPVDVPAIGVGALPQSVEFKLQSGIAPGWLAFGSVKWTDWSQLTTLDVRSKSAGFTISQDKYFWKDGWTVTGGVGHAFNDKVSGFASLTWDQGVGTGWDITGDTYTVAVGGSAKDGIGGEFRGGVGFSYLGAGEETNYAPGTNQGVKAGYAIAFNAGYSLKW</sequence>
<dbReference type="Gene3D" id="2.40.160.60">
    <property type="entry name" value="Outer membrane protein transport protein (OMPP1/FadL/TodX)"/>
    <property type="match status" value="1"/>
</dbReference>
<keyword evidence="4" id="KW-0812">Transmembrane</keyword>
<evidence type="ECO:0000313" key="10">
    <source>
        <dbReference type="Proteomes" id="UP000094412"/>
    </source>
</evidence>
<dbReference type="STRING" id="1566387.QV13_15245"/>
<feature type="chain" id="PRO_5008659614" description="Aromatic hydrocarbon degradation protein" evidence="8">
    <location>
        <begin position="26"/>
        <end position="403"/>
    </location>
</feature>
<gene>
    <name evidence="9" type="ORF">QV13_15245</name>
</gene>
<keyword evidence="10" id="KW-1185">Reference proteome</keyword>
<dbReference type="GO" id="GO:0015483">
    <property type="term" value="F:long-chain fatty acid transporting porin activity"/>
    <property type="evidence" value="ECO:0007669"/>
    <property type="project" value="TreeGrafter"/>
</dbReference>
<evidence type="ECO:0000256" key="6">
    <source>
        <dbReference type="ARBA" id="ARBA00023136"/>
    </source>
</evidence>
<evidence type="ECO:0000256" key="5">
    <source>
        <dbReference type="ARBA" id="ARBA00022729"/>
    </source>
</evidence>
<keyword evidence="6" id="KW-0472">Membrane</keyword>